<protein>
    <submittedName>
        <fullName evidence="7">Transposase, MuDR, plant</fullName>
    </submittedName>
</protein>
<keyword evidence="8" id="KW-1185">Reference proteome</keyword>
<dbReference type="Pfam" id="PF26130">
    <property type="entry name" value="PB1-like"/>
    <property type="match status" value="1"/>
</dbReference>
<dbReference type="SMART" id="SM00575">
    <property type="entry name" value="ZnF_PMZ"/>
    <property type="match status" value="1"/>
</dbReference>
<dbReference type="Pfam" id="PF04434">
    <property type="entry name" value="SWIM"/>
    <property type="match status" value="1"/>
</dbReference>
<accession>A0A1R3HSS3</accession>
<dbReference type="PANTHER" id="PTHR31973:SF187">
    <property type="entry name" value="MUTATOR TRANSPOSASE MUDRA PROTEIN"/>
    <property type="match status" value="1"/>
</dbReference>
<dbReference type="PANTHER" id="PTHR31973">
    <property type="entry name" value="POLYPROTEIN, PUTATIVE-RELATED"/>
    <property type="match status" value="1"/>
</dbReference>
<feature type="domain" description="SWIM-type" evidence="6">
    <location>
        <begin position="495"/>
        <end position="527"/>
    </location>
</feature>
<sequence>MGGNLFTEEDDGVSCYVVVYALGKFVRDPHLKYVGGHRIRVANPDTINLSELNRLVKERFSIKSKCRLFYKDPKSKSLDDGIRELNSDVDTLKMMDLWLKFREITVFVEHHVDEAVIVDDFLYLTDDGLNGECLLDCEKVQQCAGPSGNKPTAGGLFNDVGLGLGDGIYNDVGLGDGIYKDVGLGDGIYKDVGLGFQEGRADCIYNDVGDLSYTSEEPVKIEGGVAVDAEEVAEDNSEEEDADMEDDSEEEDVDWDENLKAYLVRTKAFTEEDHDPEGCLAREKIYESVRRGSRHKAIVPREEEGEDDVDANPLEEIFRNIREREVTATDDEVVEVQRGYESYNYLSDEARSLVNSDGDSDHDDATSRRSRYPRFNFNATIPEFAKTMVFIDHEQFRSAIKKYSVASKKELRFVKNEPRRLRVKCKVTDSCPWRIYAAWNEEIRAVQVRDCPKMKTKELQKQVFNQLGVKKDAAGWEMLDFGDNGYEVIKGRNKYIVNIEKRTCSCRSWQISGIPCCHACSVLLHTGRNPNDFLHHYYSPETYAKAYQYCLNPINGPNEWKRTGREPMLPPLAPLNREEGQRKTEGRLPMSQQPNLETCQRLELSSNAVFVDNQAIIGLSVPKRMENTKVQMSVLETLMLGGEGHQQRKTRNQFKPLKSNGASSGSSHGAGSSKPAAKSTVTHYTKRKSTTNPIGTQESVKKQR</sequence>
<organism evidence="7 8">
    <name type="scientific">Corchorus olitorius</name>
    <dbReference type="NCBI Taxonomy" id="93759"/>
    <lineage>
        <taxon>Eukaryota</taxon>
        <taxon>Viridiplantae</taxon>
        <taxon>Streptophyta</taxon>
        <taxon>Embryophyta</taxon>
        <taxon>Tracheophyta</taxon>
        <taxon>Spermatophyta</taxon>
        <taxon>Magnoliopsida</taxon>
        <taxon>eudicotyledons</taxon>
        <taxon>Gunneridae</taxon>
        <taxon>Pentapetalae</taxon>
        <taxon>rosids</taxon>
        <taxon>malvids</taxon>
        <taxon>Malvales</taxon>
        <taxon>Malvaceae</taxon>
        <taxon>Grewioideae</taxon>
        <taxon>Apeibeae</taxon>
        <taxon>Corchorus</taxon>
    </lineage>
</organism>
<evidence type="ECO:0000256" key="3">
    <source>
        <dbReference type="ARBA" id="ARBA00022833"/>
    </source>
</evidence>
<feature type="region of interest" description="Disordered" evidence="5">
    <location>
        <begin position="641"/>
        <end position="704"/>
    </location>
</feature>
<dbReference type="GO" id="GO:0008270">
    <property type="term" value="F:zinc ion binding"/>
    <property type="evidence" value="ECO:0007669"/>
    <property type="project" value="UniProtKB-KW"/>
</dbReference>
<evidence type="ECO:0000256" key="2">
    <source>
        <dbReference type="ARBA" id="ARBA00022771"/>
    </source>
</evidence>
<reference evidence="8" key="1">
    <citation type="submission" date="2013-09" db="EMBL/GenBank/DDBJ databases">
        <title>Corchorus olitorius genome sequencing.</title>
        <authorList>
            <person name="Alam M."/>
            <person name="Haque M.S."/>
            <person name="Islam M.S."/>
            <person name="Emdad E.M."/>
            <person name="Islam M.M."/>
            <person name="Ahmed B."/>
            <person name="Halim A."/>
            <person name="Hossen Q.M.M."/>
            <person name="Hossain M.Z."/>
            <person name="Ahmed R."/>
            <person name="Khan M.M."/>
            <person name="Islam R."/>
            <person name="Rashid M.M."/>
            <person name="Khan S.A."/>
            <person name="Rahman M.S."/>
            <person name="Alam M."/>
            <person name="Yahiya A.S."/>
            <person name="Khan M.S."/>
            <person name="Azam M.S."/>
            <person name="Haque T."/>
            <person name="Lashkar M.Z.H."/>
            <person name="Akhand A.I."/>
            <person name="Morshed G."/>
            <person name="Roy S."/>
            <person name="Uddin K.S."/>
            <person name="Rabeya T."/>
            <person name="Hossain A.S."/>
            <person name="Chowdhury A."/>
            <person name="Snigdha A.R."/>
            <person name="Mortoza M.S."/>
            <person name="Matin S.A."/>
            <person name="Hoque S.M.E."/>
            <person name="Islam M.K."/>
            <person name="Roy D.K."/>
            <person name="Haider R."/>
            <person name="Moosa M.M."/>
            <person name="Elias S.M."/>
            <person name="Hasan A.M."/>
            <person name="Jahan S."/>
            <person name="Shafiuddin M."/>
            <person name="Mahmood N."/>
            <person name="Shommy N.S."/>
        </authorList>
    </citation>
    <scope>NUCLEOTIDE SEQUENCE [LARGE SCALE GENOMIC DNA]</scope>
    <source>
        <strain evidence="8">cv. O-4</strain>
    </source>
</reference>
<dbReference type="PROSITE" id="PS50966">
    <property type="entry name" value="ZF_SWIM"/>
    <property type="match status" value="1"/>
</dbReference>
<evidence type="ECO:0000256" key="4">
    <source>
        <dbReference type="PROSITE-ProRule" id="PRU00325"/>
    </source>
</evidence>
<dbReference type="EMBL" id="AWUE01019499">
    <property type="protein sequence ID" value="OMO73211.1"/>
    <property type="molecule type" value="Genomic_DNA"/>
</dbReference>
<evidence type="ECO:0000313" key="7">
    <source>
        <dbReference type="EMBL" id="OMO73211.1"/>
    </source>
</evidence>
<evidence type="ECO:0000256" key="1">
    <source>
        <dbReference type="ARBA" id="ARBA00022723"/>
    </source>
</evidence>
<dbReference type="OrthoDB" id="852297at2759"/>
<gene>
    <name evidence="7" type="ORF">COLO4_27217</name>
</gene>
<dbReference type="AlphaFoldDB" id="A0A1R3HSS3"/>
<feature type="compositionally biased region" description="Low complexity" evidence="5">
    <location>
        <begin position="658"/>
        <end position="679"/>
    </location>
</feature>
<dbReference type="InterPro" id="IPR004332">
    <property type="entry name" value="Transposase_MuDR"/>
</dbReference>
<evidence type="ECO:0000256" key="5">
    <source>
        <dbReference type="SAM" id="MobiDB-lite"/>
    </source>
</evidence>
<comment type="caution">
    <text evidence="7">The sequence shown here is derived from an EMBL/GenBank/DDBJ whole genome shotgun (WGS) entry which is preliminary data.</text>
</comment>
<keyword evidence="2 4" id="KW-0863">Zinc-finger</keyword>
<keyword evidence="1" id="KW-0479">Metal-binding</keyword>
<keyword evidence="3" id="KW-0862">Zinc</keyword>
<dbReference type="InterPro" id="IPR007527">
    <property type="entry name" value="Znf_SWIM"/>
</dbReference>
<evidence type="ECO:0000259" key="6">
    <source>
        <dbReference type="PROSITE" id="PS50966"/>
    </source>
</evidence>
<dbReference type="InterPro" id="IPR006564">
    <property type="entry name" value="Znf_PMZ"/>
</dbReference>
<proteinExistence type="predicted"/>
<dbReference type="Proteomes" id="UP000187203">
    <property type="component" value="Unassembled WGS sequence"/>
</dbReference>
<dbReference type="InterPro" id="IPR058594">
    <property type="entry name" value="PB1-like_dom_pln"/>
</dbReference>
<evidence type="ECO:0000313" key="8">
    <source>
        <dbReference type="Proteomes" id="UP000187203"/>
    </source>
</evidence>
<feature type="region of interest" description="Disordered" evidence="5">
    <location>
        <begin position="229"/>
        <end position="253"/>
    </location>
</feature>
<name>A0A1R3HSS3_9ROSI</name>
<dbReference type="Pfam" id="PF03108">
    <property type="entry name" value="DBD_Tnp_Mut"/>
    <property type="match status" value="1"/>
</dbReference>